<dbReference type="EMBL" id="CAXITT010000035">
    <property type="protein sequence ID" value="CAL1528660.1"/>
    <property type="molecule type" value="Genomic_DNA"/>
</dbReference>
<evidence type="ECO:0000313" key="16">
    <source>
        <dbReference type="EMBL" id="CAL1528660.1"/>
    </source>
</evidence>
<dbReference type="InterPro" id="IPR040175">
    <property type="entry name" value="TET1/2/3"/>
</dbReference>
<dbReference type="PANTHER" id="PTHR23358:SF6">
    <property type="entry name" value="METHYLCYTOSINE DIOXYGENASE TET"/>
    <property type="match status" value="1"/>
</dbReference>
<evidence type="ECO:0000256" key="8">
    <source>
        <dbReference type="ARBA" id="ARBA00022964"/>
    </source>
</evidence>
<keyword evidence="10" id="KW-0408">Iron</keyword>
<feature type="region of interest" description="Disordered" evidence="14">
    <location>
        <begin position="2848"/>
        <end position="2871"/>
    </location>
</feature>
<evidence type="ECO:0000259" key="15">
    <source>
        <dbReference type="SMART" id="SM01333"/>
    </source>
</evidence>
<evidence type="ECO:0000256" key="7">
    <source>
        <dbReference type="ARBA" id="ARBA00022833"/>
    </source>
</evidence>
<evidence type="ECO:0000256" key="3">
    <source>
        <dbReference type="ARBA" id="ARBA00004286"/>
    </source>
</evidence>
<evidence type="ECO:0000256" key="9">
    <source>
        <dbReference type="ARBA" id="ARBA00023002"/>
    </source>
</evidence>
<keyword evidence="9" id="KW-0560">Oxidoreductase</keyword>
<dbReference type="SMART" id="SM01333">
    <property type="entry name" value="Tet_JBP"/>
    <property type="match status" value="1"/>
</dbReference>
<dbReference type="EC" id="1.14.11.80" evidence="11"/>
<feature type="region of interest" description="Disordered" evidence="14">
    <location>
        <begin position="1"/>
        <end position="23"/>
    </location>
</feature>
<feature type="region of interest" description="Disordered" evidence="14">
    <location>
        <begin position="2911"/>
        <end position="2938"/>
    </location>
</feature>
<evidence type="ECO:0000256" key="1">
    <source>
        <dbReference type="ARBA" id="ARBA00001947"/>
    </source>
</evidence>
<feature type="compositionally biased region" description="Basic and acidic residues" evidence="14">
    <location>
        <begin position="1231"/>
        <end position="1242"/>
    </location>
</feature>
<feature type="region of interest" description="Disordered" evidence="14">
    <location>
        <begin position="2217"/>
        <end position="2299"/>
    </location>
</feature>
<comment type="catalytic activity">
    <reaction evidence="13">
        <text>a 5-hydroxymethyl-2'-deoxycytidine in DNA + 2-oxoglutarate + O2 = a 5-formyl-2'-deoxycytidine in DNA + succinate + CO2 + H2O</text>
        <dbReference type="Rhea" id="RHEA:53828"/>
        <dbReference type="Rhea" id="RHEA-COMP:13315"/>
        <dbReference type="Rhea" id="RHEA-COMP:13656"/>
        <dbReference type="ChEBI" id="CHEBI:15377"/>
        <dbReference type="ChEBI" id="CHEBI:15379"/>
        <dbReference type="ChEBI" id="CHEBI:16526"/>
        <dbReference type="ChEBI" id="CHEBI:16810"/>
        <dbReference type="ChEBI" id="CHEBI:30031"/>
        <dbReference type="ChEBI" id="CHEBI:136731"/>
        <dbReference type="ChEBI" id="CHEBI:137731"/>
        <dbReference type="EC" id="1.14.11.80"/>
    </reaction>
</comment>
<keyword evidence="6" id="KW-0479">Metal-binding</keyword>
<feature type="region of interest" description="Disordered" evidence="14">
    <location>
        <begin position="1093"/>
        <end position="1114"/>
    </location>
</feature>
<keyword evidence="17" id="KW-1185">Reference proteome</keyword>
<reference evidence="16 17" key="1">
    <citation type="submission" date="2024-04" db="EMBL/GenBank/DDBJ databases">
        <authorList>
            <consortium name="Genoscope - CEA"/>
            <person name="William W."/>
        </authorList>
    </citation>
    <scope>NUCLEOTIDE SEQUENCE [LARGE SCALE GENOMIC DNA]</scope>
</reference>
<proteinExistence type="inferred from homology"/>
<feature type="compositionally biased region" description="Basic residues" evidence="14">
    <location>
        <begin position="1631"/>
        <end position="1644"/>
    </location>
</feature>
<keyword evidence="8" id="KW-0223">Dioxygenase</keyword>
<evidence type="ECO:0000256" key="14">
    <source>
        <dbReference type="SAM" id="MobiDB-lite"/>
    </source>
</evidence>
<feature type="compositionally biased region" description="Polar residues" evidence="14">
    <location>
        <begin position="2217"/>
        <end position="2226"/>
    </location>
</feature>
<feature type="region of interest" description="Disordered" evidence="14">
    <location>
        <begin position="1793"/>
        <end position="1876"/>
    </location>
</feature>
<feature type="region of interest" description="Disordered" evidence="14">
    <location>
        <begin position="3010"/>
        <end position="3044"/>
    </location>
</feature>
<keyword evidence="7" id="KW-0862">Zinc</keyword>
<dbReference type="GO" id="GO:0005694">
    <property type="term" value="C:chromosome"/>
    <property type="evidence" value="ECO:0007669"/>
    <property type="project" value="UniProtKB-SubCell"/>
</dbReference>
<feature type="region of interest" description="Disordered" evidence="14">
    <location>
        <begin position="368"/>
        <end position="451"/>
    </location>
</feature>
<keyword evidence="5" id="KW-0158">Chromosome</keyword>
<feature type="compositionally biased region" description="Polar residues" evidence="14">
    <location>
        <begin position="2914"/>
        <end position="2928"/>
    </location>
</feature>
<name>A0AAV2H4Y1_LYMST</name>
<feature type="compositionally biased region" description="Low complexity" evidence="14">
    <location>
        <begin position="629"/>
        <end position="644"/>
    </location>
</feature>
<feature type="compositionally biased region" description="Polar residues" evidence="14">
    <location>
        <begin position="965"/>
        <end position="980"/>
    </location>
</feature>
<comment type="caution">
    <text evidence="16">The sequence shown here is derived from an EMBL/GenBank/DDBJ whole genome shotgun (WGS) entry which is preliminary data.</text>
</comment>
<organism evidence="16 17">
    <name type="scientific">Lymnaea stagnalis</name>
    <name type="common">Great pond snail</name>
    <name type="synonym">Helix stagnalis</name>
    <dbReference type="NCBI Taxonomy" id="6523"/>
    <lineage>
        <taxon>Eukaryota</taxon>
        <taxon>Metazoa</taxon>
        <taxon>Spiralia</taxon>
        <taxon>Lophotrochozoa</taxon>
        <taxon>Mollusca</taxon>
        <taxon>Gastropoda</taxon>
        <taxon>Heterobranchia</taxon>
        <taxon>Euthyneura</taxon>
        <taxon>Panpulmonata</taxon>
        <taxon>Hygrophila</taxon>
        <taxon>Lymnaeoidea</taxon>
        <taxon>Lymnaeidae</taxon>
        <taxon>Lymnaea</taxon>
    </lineage>
</organism>
<dbReference type="InterPro" id="IPR046942">
    <property type="entry name" value="TET_oxygenase"/>
</dbReference>
<protein>
    <recommendedName>
        <fullName evidence="11">methylcytosine dioxygenase</fullName>
        <ecNumber evidence="11">1.14.11.80</ecNumber>
    </recommendedName>
</protein>
<feature type="compositionally biased region" description="Low complexity" evidence="14">
    <location>
        <begin position="895"/>
        <end position="907"/>
    </location>
</feature>
<feature type="compositionally biased region" description="Pro residues" evidence="14">
    <location>
        <begin position="1844"/>
        <end position="1854"/>
    </location>
</feature>
<evidence type="ECO:0000256" key="6">
    <source>
        <dbReference type="ARBA" id="ARBA00022723"/>
    </source>
</evidence>
<feature type="compositionally biased region" description="Polar residues" evidence="14">
    <location>
        <begin position="1094"/>
        <end position="1112"/>
    </location>
</feature>
<evidence type="ECO:0000256" key="2">
    <source>
        <dbReference type="ARBA" id="ARBA00001954"/>
    </source>
</evidence>
<feature type="domain" description="Methylcytosine dioxygenase TET1-3 oxygenase" evidence="15">
    <location>
        <begin position="1457"/>
        <end position="2576"/>
    </location>
</feature>
<feature type="compositionally biased region" description="Polar residues" evidence="14">
    <location>
        <begin position="2083"/>
        <end position="2092"/>
    </location>
</feature>
<feature type="compositionally biased region" description="Basic and acidic residues" evidence="14">
    <location>
        <begin position="868"/>
        <end position="880"/>
    </location>
</feature>
<feature type="compositionally biased region" description="Low complexity" evidence="14">
    <location>
        <begin position="2037"/>
        <end position="2050"/>
    </location>
</feature>
<evidence type="ECO:0000256" key="10">
    <source>
        <dbReference type="ARBA" id="ARBA00023004"/>
    </source>
</evidence>
<evidence type="ECO:0000256" key="13">
    <source>
        <dbReference type="ARBA" id="ARBA00049431"/>
    </source>
</evidence>
<comment type="similarity">
    <text evidence="4">Belongs to the TET family.</text>
</comment>
<feature type="compositionally biased region" description="Low complexity" evidence="14">
    <location>
        <begin position="10"/>
        <end position="23"/>
    </location>
</feature>
<evidence type="ECO:0000256" key="12">
    <source>
        <dbReference type="ARBA" id="ARBA00047840"/>
    </source>
</evidence>
<feature type="compositionally biased region" description="Polar residues" evidence="14">
    <location>
        <begin position="1996"/>
        <end position="2036"/>
    </location>
</feature>
<feature type="compositionally biased region" description="Polar residues" evidence="14">
    <location>
        <begin position="1945"/>
        <end position="1981"/>
    </location>
</feature>
<feature type="compositionally biased region" description="Polar residues" evidence="14">
    <location>
        <begin position="942"/>
        <end position="955"/>
    </location>
</feature>
<feature type="region of interest" description="Disordered" evidence="14">
    <location>
        <begin position="604"/>
        <end position="735"/>
    </location>
</feature>
<feature type="compositionally biased region" description="Low complexity" evidence="14">
    <location>
        <begin position="1793"/>
        <end position="1829"/>
    </location>
</feature>
<gene>
    <name evidence="16" type="ORF">GSLYS_00002830001</name>
</gene>
<sequence>MDSKDDASQPSTSKSSLPPFSSLTASRSRAAVIPLYNPQLQEYTSSYQPQLSAPLGFDVGTSNTEHPQLTNYHHQVFFDGQGPYYNQHFASGLVHPPVPDMSLGLPYSSDQPVYLTGPHHSVDLLNPGGTDHLPQIPLSQIESFLSAAEQKPLPEFTHAQPQHWENSYRSSTSDHPTSLANFSPFYSKSSETLTDALDIITSIGQSKTNVPFEDEFYSPKNSVGFNMLAEFSSYVGSNNTSSSGVHSDNPNYHFTSDTRETLLKSTDFNAFGQNGHDGSGNQDILGYTNFRPSTCVNDQRTSNSGSKCKKKKKSSNQLDNVNISGNSKIKKKRAKKCNAPDLGNPEKIESTSPGPCLSPTFIASLSSKRADSFNRTDHPSPFNGVKPRSNVAATINHSMPADKSNNQTSQVPNGVHGSFQQVHSKETSQNASLASHFNSKMARGPQQVNSEHKYSTALTVEVREENKSPSPYQFSPEFLASLSSKKVEITPQSSSSSSVKCQYNPSMPLQSFKGRNDNTFQAADEKSLTFHCSDSSEKSPSPNPISPGFLASLSSKRVKPSVKKQCSAPNQNIPDLYLPNNHMQEKVILQGPFEMTVGSPKPYRSPPVYNAGSGFQYPTPPMEEEDVKGPSPGQGLSPPLLPSSYHGATNSSGQCLSPTFDDALPTPPNSAGPKPSDALSKEEQTSRILEIIAREREKVANAPPVPLQESKKKKKKKRLKEVGGSNSPLLSANPEPYGGEMNFQFYPKFSVMASSGCLSSPNDSNPRNFAHNTFQGSDKLGSGGVLNYENRRQDFSQGENYLAVSVNQEDKNGHPVSNSLNPINSQHQMIHLQQQLHNSQHGYVHQQADNSRQHVNGFQLQTNTNQQCEKDNRQHADHSRQQTNNNRRHFDDGQHQNNRQHANNNQQKIDHSQQHCSNNQQEIDRSQQHCSNNQPKIDHSQQHCSNNQQVNNNRSEALHSHCDTSKTTSVPISSQAGPNHYQQSFCKTTSNYSMDHLLSKRPSLGTTDQGLRPLCEKDPYAFDEPEQGLDHIQLKKDKIVPPRRQPVTVSSEPSNTAMKRGAVNLLKMEKPLSGPSATSQVFLTSFPEDKVALSPSTSPTNHLHCNSSQPSKTVAPGMYVKAEPQQMYRNRVQSLADDLQNQVLSKLSNRTENKSLNDSTHHSSLKSEKLTYDPALSFVKQEVLDVSQSGGQSLFSSQSSHYCIQNVKKCEVKTESDSALSSKKKRGRPSKFMDSETSPDVKPKAIKHKLQEKKTNISPTSKLQYRINGVSARPDDLKLDQNLVDRLANNLMEVADCSCLSPDHIPSESLEGPYYTQLGAARDIPAVRKIMEHRTGVSGAALRIEKVIFTGKEGKSKEGCPVAKWIIRRSGPEEKYLCIVRKRPGHFCDTAVIIVVIVAWEGVVAQQADSLYDFLITTLPKSGLETDRRCGLNEKKTCACQGVDLLRRGASFSFGCSWSMYYNGCKFARSQTARKFKLKDIVLEDVLSEKLEKLATDISPLYGQLAPDAFRNQTQFESQAGECRLGSRPGRPFSGVTAVVDFCCHSHRDCHNMNNGSTVVVNLTKHRGFEKPDDEQYHVLPLYILDQTDESGSMEGQMEKVRKGSLEVLSRYMTQVRMRSTPYRPCQRNRTTPKKQSLKKGAKKPRLVKAVSFPPVNYEGGESPGSECCNDGFCSPQFVPPDKPSPNDNSPTPGVGIEDRNQESMSYTDLMAHQGTPGFNDLYTKFWDYFYTHGVFPPRKWTIDNTDPTSLTVVKSVNLSAQGRPSTVIQPSSADLMFLHQQQQQLNQQRARQLQQLNEPGARQQQQLNQPVARQQQQQDVLQTSDWQQLQHRQQVSSHSPQRPSLPPPSPHPPQGHQRPPLAPPSSPRQQNQVSRACHLISQTSLAEPHQVPCLSQAQQQASQHHSIFHVQHRAYHNQHPSSLSHVGDSHLQANSQNLILPQHISNASSSGPQHTSSSRPQHASSSGPLHTTTSSGPQHISSSGPQHTSSSGPQHTSSGAQHTSLLGPQYRSSSGPQHTSSLGPQHTSSLGAQHTSSSGPQYNSSSGPQHTSSLGSQHLLNHGPPLPCNENKLFFHFENQQRSHTSNSSPEDGSHFIGQVSAADPVTRPPPPYSQAVVQSQDMQIKSQVASSQVPQCPPPSYTDSIAFGLPNHNVSGQAICGPTSGPGPIHPHSLTFCQSSPRPDGLTVTHLVDNGNHNANITGHQGYNSLLERQTMHSVSSQEGPSVPHGAHSNSLPSPESARTAVSTPAAHSGTVDVHSKFWPDSLTGQMEPMNRPSSRMDDTMRSPDDPIPAVGRCWSRMSEPLRETENNRPFSRMSEPDLAHIGKPELNHYLHKKMHNVSDPTLQFFNLIDSDSSNHSFRQSQVDKVSRPVASIPRNMEMFASHEPMEQSANLPSATFRPSAHSGLQYHTAPDQNEVCAQNKIINTLMGQKARFSNPTLVGPSAQLTCPRMTSLNDRDTVLGPSQGNIYPNGPLPGEKVKIHKSEGFVVPTLGQGPREPPYQVIDSTIVSVETDDNREVFEDPAMGGVAIALCHGAVLFEVAKRELHATTALKEPNRYQPKRISLVFYQHKNLNLARHGFEEYERKTEERRSLAEQARLIEEMETNGFLKGELSELASFPNLTKGTFGKVFNFPEAKESLFPLRFPRYLDRSPLEQITPVMFACMSIAFPKYIKEAFPDPSSLPRLMNGCMPVKMASSLSDRRTTGIIADAQLEDKKFKFLMETLEDCGDSHRSLPCTWNPNVPLGHMMTSNSVITRWVHDETSVTGPYNKWVELAVPEDCRDDTEEVSEADLKEKMFESLSQLDEQVFRDNDFKLPNVSGAEYNDLQLPNVSGAEYNYSTSSIQACSKPHSEQETNSNPSKDTPLSAEVKTLTGFTSQGTTCFEGCQVPNKDGLEVRKDDGSIDSCHPYTSSESGAQNNTENGLEKMTKPIPTDNTETVLPATEEPHSFVKLMAGQERSPPHGSFTDQITTRESPRHPVKHLVSLDVTSSSMAPGSCEQLVTTNLSSPASPGAVRENDGETNTQNVSSQQQSHTFESSKRQSMYDFLIHGFNRPFLSIGQFAGHEIHNTSTAVTNKERSESDSSNSEMK</sequence>
<comment type="cofactor">
    <cofactor evidence="1">
        <name>Zn(2+)</name>
        <dbReference type="ChEBI" id="CHEBI:29105"/>
    </cofactor>
</comment>
<accession>A0AAV2H4Y1</accession>
<dbReference type="GO" id="GO:0005634">
    <property type="term" value="C:nucleus"/>
    <property type="evidence" value="ECO:0007669"/>
    <property type="project" value="TreeGrafter"/>
</dbReference>
<evidence type="ECO:0000256" key="5">
    <source>
        <dbReference type="ARBA" id="ARBA00022454"/>
    </source>
</evidence>
<feature type="region of interest" description="Disordered" evidence="14">
    <location>
        <begin position="1677"/>
        <end position="1699"/>
    </location>
</feature>
<feature type="region of interest" description="Disordered" evidence="14">
    <location>
        <begin position="2962"/>
        <end position="2984"/>
    </location>
</feature>
<feature type="compositionally biased region" description="Polar residues" evidence="14">
    <location>
        <begin position="316"/>
        <end position="327"/>
    </location>
</feature>
<feature type="region of interest" description="Disordered" evidence="14">
    <location>
        <begin position="2390"/>
        <end position="2413"/>
    </location>
</feature>
<feature type="region of interest" description="Disordered" evidence="14">
    <location>
        <begin position="867"/>
        <end position="980"/>
    </location>
</feature>
<dbReference type="Proteomes" id="UP001497497">
    <property type="component" value="Unassembled WGS sequence"/>
</dbReference>
<feature type="compositionally biased region" description="Polar residues" evidence="14">
    <location>
        <begin position="2051"/>
        <end position="2060"/>
    </location>
</feature>
<feature type="region of interest" description="Disordered" evidence="14">
    <location>
        <begin position="1945"/>
        <end position="2066"/>
    </location>
</feature>
<feature type="compositionally biased region" description="Polar residues" evidence="14">
    <location>
        <begin position="2860"/>
        <end position="2869"/>
    </location>
</feature>
<comment type="subcellular location">
    <subcellularLocation>
        <location evidence="3">Chromosome</location>
    </subcellularLocation>
</comment>
<feature type="region of interest" description="Disordered" evidence="14">
    <location>
        <begin position="1214"/>
        <end position="1242"/>
    </location>
</feature>
<feature type="region of interest" description="Disordered" evidence="14">
    <location>
        <begin position="3075"/>
        <end position="3095"/>
    </location>
</feature>
<feature type="region of interest" description="Disordered" evidence="14">
    <location>
        <begin position="531"/>
        <end position="551"/>
    </location>
</feature>
<dbReference type="Pfam" id="PF12851">
    <property type="entry name" value="Tet_JBP"/>
    <property type="match status" value="1"/>
</dbReference>
<dbReference type="InterPro" id="IPR024779">
    <property type="entry name" value="2OGFeDO_JBP1/TET_oxygenase_dom"/>
</dbReference>
<dbReference type="GO" id="GO:0046872">
    <property type="term" value="F:metal ion binding"/>
    <property type="evidence" value="ECO:0007669"/>
    <property type="project" value="UniProtKB-KW"/>
</dbReference>
<feature type="compositionally biased region" description="Basic and acidic residues" evidence="14">
    <location>
        <begin position="2281"/>
        <end position="2291"/>
    </location>
</feature>
<feature type="compositionally biased region" description="Low complexity" evidence="14">
    <location>
        <begin position="1982"/>
        <end position="1995"/>
    </location>
</feature>
<evidence type="ECO:0000256" key="11">
    <source>
        <dbReference type="ARBA" id="ARBA00035030"/>
    </source>
</evidence>
<comment type="catalytic activity">
    <reaction evidence="12">
        <text>a 5-formyl-2'-deoxycytidine in DNA + 2-oxoglutarate + O2 = a 5-carboxyl-2'-deoxycytidine in DNA + succinate + CO2 + H(+)</text>
        <dbReference type="Rhea" id="RHEA:53832"/>
        <dbReference type="Rhea" id="RHEA-COMP:13656"/>
        <dbReference type="Rhea" id="RHEA-COMP:13657"/>
        <dbReference type="ChEBI" id="CHEBI:15378"/>
        <dbReference type="ChEBI" id="CHEBI:15379"/>
        <dbReference type="ChEBI" id="CHEBI:16526"/>
        <dbReference type="ChEBI" id="CHEBI:16810"/>
        <dbReference type="ChEBI" id="CHEBI:30031"/>
        <dbReference type="ChEBI" id="CHEBI:137731"/>
        <dbReference type="ChEBI" id="CHEBI:137732"/>
        <dbReference type="EC" id="1.14.11.80"/>
    </reaction>
</comment>
<evidence type="ECO:0000256" key="4">
    <source>
        <dbReference type="ARBA" id="ARBA00007502"/>
    </source>
</evidence>
<feature type="region of interest" description="Disordered" evidence="14">
    <location>
        <begin position="295"/>
        <end position="356"/>
    </location>
</feature>
<feature type="compositionally biased region" description="Polar residues" evidence="14">
    <location>
        <begin position="391"/>
        <end position="438"/>
    </location>
</feature>
<feature type="region of interest" description="Disordered" evidence="14">
    <location>
        <begin position="1623"/>
        <end position="1644"/>
    </location>
</feature>
<dbReference type="GO" id="GO:0040029">
    <property type="term" value="P:epigenetic regulation of gene expression"/>
    <property type="evidence" value="ECO:0007669"/>
    <property type="project" value="InterPro"/>
</dbReference>
<dbReference type="GO" id="GO:0045944">
    <property type="term" value="P:positive regulation of transcription by RNA polymerase II"/>
    <property type="evidence" value="ECO:0007669"/>
    <property type="project" value="TreeGrafter"/>
</dbReference>
<comment type="cofactor">
    <cofactor evidence="2">
        <name>Fe(2+)</name>
        <dbReference type="ChEBI" id="CHEBI:29033"/>
    </cofactor>
</comment>
<dbReference type="GO" id="GO:0070579">
    <property type="term" value="F:DNA 5-methylcytosine dioxygenase activity"/>
    <property type="evidence" value="ECO:0007669"/>
    <property type="project" value="UniProtKB-EC"/>
</dbReference>
<dbReference type="PANTHER" id="PTHR23358">
    <property type="entry name" value="METHYLCYTOSINE DIOXYGENASE TET"/>
    <property type="match status" value="1"/>
</dbReference>
<feature type="compositionally biased region" description="Polar residues" evidence="14">
    <location>
        <begin position="646"/>
        <end position="657"/>
    </location>
</feature>
<evidence type="ECO:0000313" key="17">
    <source>
        <dbReference type="Proteomes" id="UP001497497"/>
    </source>
</evidence>
<feature type="region of interest" description="Disordered" evidence="14">
    <location>
        <begin position="2081"/>
        <end position="2115"/>
    </location>
</feature>
<feature type="compositionally biased region" description="Basic and acidic residues" evidence="14">
    <location>
        <begin position="368"/>
        <end position="378"/>
    </location>
</feature>